<dbReference type="PANTHER" id="PTHR48475:SF1">
    <property type="entry name" value="RNASE H TYPE-1 DOMAIN-CONTAINING PROTEIN"/>
    <property type="match status" value="1"/>
</dbReference>
<feature type="non-terminal residue" evidence="1">
    <location>
        <position position="1"/>
    </location>
</feature>
<comment type="caution">
    <text evidence="1">The sequence shown here is derived from an EMBL/GenBank/DDBJ whole genome shotgun (WGS) entry which is preliminary data.</text>
</comment>
<dbReference type="Proteomes" id="UP000257109">
    <property type="component" value="Unassembled WGS sequence"/>
</dbReference>
<dbReference type="EMBL" id="QJKJ01009492">
    <property type="protein sequence ID" value="RDX76479.1"/>
    <property type="molecule type" value="Genomic_DNA"/>
</dbReference>
<protein>
    <submittedName>
        <fullName evidence="1">Uncharacterized protein</fullName>
    </submittedName>
</protein>
<proteinExistence type="predicted"/>
<reference evidence="1" key="1">
    <citation type="submission" date="2018-05" db="EMBL/GenBank/DDBJ databases">
        <title>Draft genome of Mucuna pruriens seed.</title>
        <authorList>
            <person name="Nnadi N.E."/>
            <person name="Vos R."/>
            <person name="Hasami M.H."/>
            <person name="Devisetty U.K."/>
            <person name="Aguiy J.C."/>
        </authorList>
    </citation>
    <scope>NUCLEOTIDE SEQUENCE [LARGE SCALE GENOMIC DNA]</scope>
    <source>
        <strain evidence="1">JCA_2017</strain>
    </source>
</reference>
<dbReference type="PANTHER" id="PTHR48475">
    <property type="entry name" value="RIBONUCLEASE H"/>
    <property type="match status" value="1"/>
</dbReference>
<keyword evidence="2" id="KW-1185">Reference proteome</keyword>
<evidence type="ECO:0000313" key="2">
    <source>
        <dbReference type="Proteomes" id="UP000257109"/>
    </source>
</evidence>
<sequence length="207" mass="23736">MVVTYKDWHDMLSYVLHGYRTLVRTSTGVIPYSLVCVLPVEVEIPSLRILTKADLSDVKWAQSRLDQLNLIEEKRLIALCHRQLYQRRIKLAFDRKVRPPQFKEGDMMLKKILPNTRDPRGKWTPNYEGLYIVKRAFSRGALILVDAEGQELQYPVNADAANIREGNALAGLRVHPTLIHAKAEIGPKKLGPPWWCNLLQRSKKAAD</sequence>
<evidence type="ECO:0000313" key="1">
    <source>
        <dbReference type="EMBL" id="RDX76479.1"/>
    </source>
</evidence>
<accession>A0A371FDV2</accession>
<name>A0A371FDV2_MUCPR</name>
<dbReference type="AlphaFoldDB" id="A0A371FDV2"/>
<gene>
    <name evidence="1" type="ORF">CR513_43523</name>
</gene>
<organism evidence="1 2">
    <name type="scientific">Mucuna pruriens</name>
    <name type="common">Velvet bean</name>
    <name type="synonym">Dolichos pruriens</name>
    <dbReference type="NCBI Taxonomy" id="157652"/>
    <lineage>
        <taxon>Eukaryota</taxon>
        <taxon>Viridiplantae</taxon>
        <taxon>Streptophyta</taxon>
        <taxon>Embryophyta</taxon>
        <taxon>Tracheophyta</taxon>
        <taxon>Spermatophyta</taxon>
        <taxon>Magnoliopsida</taxon>
        <taxon>eudicotyledons</taxon>
        <taxon>Gunneridae</taxon>
        <taxon>Pentapetalae</taxon>
        <taxon>rosids</taxon>
        <taxon>fabids</taxon>
        <taxon>Fabales</taxon>
        <taxon>Fabaceae</taxon>
        <taxon>Papilionoideae</taxon>
        <taxon>50 kb inversion clade</taxon>
        <taxon>NPAAA clade</taxon>
        <taxon>indigoferoid/millettioid clade</taxon>
        <taxon>Phaseoleae</taxon>
        <taxon>Mucuna</taxon>
    </lineage>
</organism>